<feature type="region of interest" description="Disordered" evidence="4">
    <location>
        <begin position="544"/>
        <end position="568"/>
    </location>
</feature>
<dbReference type="SUPFAM" id="SSF56112">
    <property type="entry name" value="Protein kinase-like (PK-like)"/>
    <property type="match status" value="1"/>
</dbReference>
<accession>A0A067MCU3</accession>
<gene>
    <name evidence="6" type="ORF">BOTBODRAFT_520527</name>
</gene>
<dbReference type="PROSITE" id="PS50088">
    <property type="entry name" value="ANK_REPEAT"/>
    <property type="match status" value="6"/>
</dbReference>
<dbReference type="InterPro" id="IPR050889">
    <property type="entry name" value="Dendritic_Spine_Reg/Scaffold"/>
</dbReference>
<dbReference type="PANTHER" id="PTHR24166">
    <property type="entry name" value="ROLLING PEBBLES, ISOFORM B"/>
    <property type="match status" value="1"/>
</dbReference>
<dbReference type="OrthoDB" id="3256376at2759"/>
<dbReference type="PROSITE" id="PS00109">
    <property type="entry name" value="PROTEIN_KINASE_TYR"/>
    <property type="match status" value="1"/>
</dbReference>
<dbReference type="InParanoid" id="A0A067MCU3"/>
<feature type="repeat" description="ANK" evidence="3">
    <location>
        <begin position="273"/>
        <end position="309"/>
    </location>
</feature>
<keyword evidence="7" id="KW-1185">Reference proteome</keyword>
<dbReference type="Pfam" id="PF12796">
    <property type="entry name" value="Ank_2"/>
    <property type="match status" value="2"/>
</dbReference>
<dbReference type="GO" id="GO:0005524">
    <property type="term" value="F:ATP binding"/>
    <property type="evidence" value="ECO:0007669"/>
    <property type="project" value="InterPro"/>
</dbReference>
<evidence type="ECO:0000256" key="3">
    <source>
        <dbReference type="PROSITE-ProRule" id="PRU00023"/>
    </source>
</evidence>
<evidence type="ECO:0000256" key="2">
    <source>
        <dbReference type="ARBA" id="ARBA00023043"/>
    </source>
</evidence>
<dbReference type="Pfam" id="PF00023">
    <property type="entry name" value="Ank"/>
    <property type="match status" value="1"/>
</dbReference>
<feature type="repeat" description="ANK" evidence="3">
    <location>
        <begin position="343"/>
        <end position="375"/>
    </location>
</feature>
<dbReference type="InterPro" id="IPR000719">
    <property type="entry name" value="Prot_kinase_dom"/>
</dbReference>
<protein>
    <recommendedName>
        <fullName evidence="5">Protein kinase domain-containing protein</fullName>
    </recommendedName>
</protein>
<dbReference type="SMART" id="SM00248">
    <property type="entry name" value="ANK"/>
    <property type="match status" value="9"/>
</dbReference>
<feature type="repeat" description="ANK" evidence="3">
    <location>
        <begin position="310"/>
        <end position="342"/>
    </location>
</feature>
<dbReference type="SUPFAM" id="SSF48403">
    <property type="entry name" value="Ankyrin repeat"/>
    <property type="match status" value="1"/>
</dbReference>
<feature type="repeat" description="ANK" evidence="3">
    <location>
        <begin position="240"/>
        <end position="272"/>
    </location>
</feature>
<name>A0A067MCU3_BOTB1</name>
<feature type="domain" description="Protein kinase" evidence="5">
    <location>
        <begin position="671"/>
        <end position="935"/>
    </location>
</feature>
<dbReference type="EMBL" id="KL198075">
    <property type="protein sequence ID" value="KDQ09707.1"/>
    <property type="molecule type" value="Genomic_DNA"/>
</dbReference>
<dbReference type="InterPro" id="IPR036770">
    <property type="entry name" value="Ankyrin_rpt-contain_sf"/>
</dbReference>
<proteinExistence type="predicted"/>
<evidence type="ECO:0000256" key="1">
    <source>
        <dbReference type="ARBA" id="ARBA00022737"/>
    </source>
</evidence>
<dbReference type="PANTHER" id="PTHR24166:SF48">
    <property type="entry name" value="PROTEIN VAPYRIN"/>
    <property type="match status" value="1"/>
</dbReference>
<evidence type="ECO:0000313" key="7">
    <source>
        <dbReference type="Proteomes" id="UP000027195"/>
    </source>
</evidence>
<dbReference type="PROSITE" id="PS50011">
    <property type="entry name" value="PROTEIN_KINASE_DOM"/>
    <property type="match status" value="1"/>
</dbReference>
<sequence>MPTPYSQSQLEELERELEAGADVENVNLKDGQTRLHRAARCLDLPLVELLLRFGANVHARDNSHYPPLYHALDQRSRSKLLQTQVVRILLKAGSPPSATSSGGFTPLDPACLYDAPQCVRLLLAAGADPHKCQHNWHDINNFMADISRALDVSSAVIRYWLDPSTLDKDRATMLARAAWLGSAAAVLALLDLGAAANPPETWKGEYPLHCAVELMEDAQGAEAVEALARAGANLEAVDRKGDTPLSRAARMGSASAIHLLLRLGANPQHRNTDGQGPLHFATDLMHNIGGSDAIAALIDAGADVNMVDADGNTPLHLATQSTSVSTIFLLLKLGANLHILNRKGYTPLLIAAKSGAIPNVCLLLDLGADLHNRNSFGQGPPHFAANLVSDYHSSGRSALEALLKRGTDINSADKKGGESTARLPQLGADPHTQKAQGLLFPADLLSLDEHAVKALEVDVAGLWNFRAEGRYTWISHRVLEKVMYASDRSAVIEALSRVGARIAGAGNEAVSHVQHVSNDLCDARATVELLRAGATTIIDDKAVPITTPSSQRPCPNQPPVSEPRSSPHGSYVPLRHVILAMLHPEAMEIITALFDANVKVAQAWGDVDILYPISSWDKTKLRKPVTQLRNRISSLHLPSRDQCFSLLSALYVARGSYYFAEPPISESEIEMSERHVSAYGGFSDCWKGIFLGRHEVAMKALRSHLSVDVAARRLEREVKVWRRLKHKHILPFIGLYIEGPVTYMVSPWKHNGGALEYVQQNPNADSLYLLAQVADGLVYPHHFKQPIIHGDIRGANILISEDGDACIADFGLSELVEENAPRYSTPWYIAGHPRWQAPETIKAKTNEEARRTKATDIFAFGRLMLELLTRNIPFFYISTDSAIALTVMRGDLPEKPIDKDTIARGLTDEVWGLMENSWNIEPSQRSDAKFFHRRLRGLVKSRGKYRDSEEPSKRARSMSEGDEDEDESPEKRVKFEDVYVKEESLF</sequence>
<dbReference type="Pfam" id="PF07714">
    <property type="entry name" value="PK_Tyr_Ser-Thr"/>
    <property type="match status" value="1"/>
</dbReference>
<feature type="compositionally biased region" description="Basic and acidic residues" evidence="4">
    <location>
        <begin position="944"/>
        <end position="959"/>
    </location>
</feature>
<dbReference type="InterPro" id="IPR008266">
    <property type="entry name" value="Tyr_kinase_AS"/>
</dbReference>
<feature type="repeat" description="ANK" evidence="3">
    <location>
        <begin position="30"/>
        <end position="62"/>
    </location>
</feature>
<feature type="repeat" description="ANK" evidence="3">
    <location>
        <begin position="203"/>
        <end position="239"/>
    </location>
</feature>
<evidence type="ECO:0000313" key="6">
    <source>
        <dbReference type="EMBL" id="KDQ09707.1"/>
    </source>
</evidence>
<dbReference type="InterPro" id="IPR011009">
    <property type="entry name" value="Kinase-like_dom_sf"/>
</dbReference>
<dbReference type="Proteomes" id="UP000027195">
    <property type="component" value="Unassembled WGS sequence"/>
</dbReference>
<evidence type="ECO:0000256" key="4">
    <source>
        <dbReference type="SAM" id="MobiDB-lite"/>
    </source>
</evidence>
<dbReference type="AlphaFoldDB" id="A0A067MCU3"/>
<dbReference type="Gene3D" id="1.25.40.20">
    <property type="entry name" value="Ankyrin repeat-containing domain"/>
    <property type="match status" value="4"/>
</dbReference>
<reference evidence="7" key="1">
    <citation type="journal article" date="2014" name="Proc. Natl. Acad. Sci. U.S.A.">
        <title>Extensive sampling of basidiomycete genomes demonstrates inadequacy of the white-rot/brown-rot paradigm for wood decay fungi.</title>
        <authorList>
            <person name="Riley R."/>
            <person name="Salamov A.A."/>
            <person name="Brown D.W."/>
            <person name="Nagy L.G."/>
            <person name="Floudas D."/>
            <person name="Held B.W."/>
            <person name="Levasseur A."/>
            <person name="Lombard V."/>
            <person name="Morin E."/>
            <person name="Otillar R."/>
            <person name="Lindquist E.A."/>
            <person name="Sun H."/>
            <person name="LaButti K.M."/>
            <person name="Schmutz J."/>
            <person name="Jabbour D."/>
            <person name="Luo H."/>
            <person name="Baker S.E."/>
            <person name="Pisabarro A.G."/>
            <person name="Walton J.D."/>
            <person name="Blanchette R.A."/>
            <person name="Henrissat B."/>
            <person name="Martin F."/>
            <person name="Cullen D."/>
            <person name="Hibbett D.S."/>
            <person name="Grigoriev I.V."/>
        </authorList>
    </citation>
    <scope>NUCLEOTIDE SEQUENCE [LARGE SCALE GENOMIC DNA]</scope>
    <source>
        <strain evidence="7">FD-172 SS1</strain>
    </source>
</reference>
<dbReference type="Gene3D" id="1.10.510.10">
    <property type="entry name" value="Transferase(Phosphotransferase) domain 1"/>
    <property type="match status" value="1"/>
</dbReference>
<evidence type="ECO:0000259" key="5">
    <source>
        <dbReference type="PROSITE" id="PS50011"/>
    </source>
</evidence>
<dbReference type="PROSITE" id="PS50297">
    <property type="entry name" value="ANK_REP_REGION"/>
    <property type="match status" value="5"/>
</dbReference>
<dbReference type="GO" id="GO:0004672">
    <property type="term" value="F:protein kinase activity"/>
    <property type="evidence" value="ECO:0007669"/>
    <property type="project" value="InterPro"/>
</dbReference>
<feature type="region of interest" description="Disordered" evidence="4">
    <location>
        <begin position="942"/>
        <end position="973"/>
    </location>
</feature>
<dbReference type="STRING" id="930990.A0A067MCU3"/>
<keyword evidence="1" id="KW-0677">Repeat</keyword>
<keyword evidence="2 3" id="KW-0040">ANK repeat</keyword>
<dbReference type="InterPro" id="IPR002110">
    <property type="entry name" value="Ankyrin_rpt"/>
</dbReference>
<organism evidence="6 7">
    <name type="scientific">Botryobasidium botryosum (strain FD-172 SS1)</name>
    <dbReference type="NCBI Taxonomy" id="930990"/>
    <lineage>
        <taxon>Eukaryota</taxon>
        <taxon>Fungi</taxon>
        <taxon>Dikarya</taxon>
        <taxon>Basidiomycota</taxon>
        <taxon>Agaricomycotina</taxon>
        <taxon>Agaricomycetes</taxon>
        <taxon>Cantharellales</taxon>
        <taxon>Botryobasidiaceae</taxon>
        <taxon>Botryobasidium</taxon>
    </lineage>
</organism>
<dbReference type="InterPro" id="IPR001245">
    <property type="entry name" value="Ser-Thr/Tyr_kinase_cat_dom"/>
</dbReference>
<dbReference type="HOGENOM" id="CLU_000288_7_25_1"/>